<keyword evidence="1" id="KW-0282">Flagellum</keyword>
<name>A0A809RBX7_9BACT</name>
<dbReference type="NCBIfam" id="TIGR02530">
    <property type="entry name" value="flg_new"/>
    <property type="match status" value="1"/>
</dbReference>
<dbReference type="AlphaFoldDB" id="A0A809RBX7"/>
<reference evidence="1" key="1">
    <citation type="journal article" name="DNA Res.">
        <title>The physiological potential of anammox bacteria as revealed by their core genome structure.</title>
        <authorList>
            <person name="Okubo T."/>
            <person name="Toyoda A."/>
            <person name="Fukuhara K."/>
            <person name="Uchiyama I."/>
            <person name="Harigaya Y."/>
            <person name="Kuroiwa M."/>
            <person name="Suzuki T."/>
            <person name="Murakami Y."/>
            <person name="Suwa Y."/>
            <person name="Takami H."/>
        </authorList>
    </citation>
    <scope>NUCLEOTIDE SEQUENCE</scope>
    <source>
        <strain evidence="1">317325-2</strain>
    </source>
</reference>
<sequence length="121" mass="13358">MSNRIDNAQVAELLSRQVAPVSPRPTEKTTEFQDLLGSRLKLSGHAQTRMQSRNIQLEASQWDRVMSGVERAAEKGGRESLLMIDDVALIVSIKNRTIITAVDKAHLSESVFTNIDSAVIV</sequence>
<dbReference type="EMBL" id="AP021858">
    <property type="protein sequence ID" value="BBO24138.1"/>
    <property type="molecule type" value="Genomic_DNA"/>
</dbReference>
<dbReference type="InterPro" id="IPR013367">
    <property type="entry name" value="Flagellar_put"/>
</dbReference>
<proteinExistence type="predicted"/>
<evidence type="ECO:0000313" key="1">
    <source>
        <dbReference type="EMBL" id="BBO24138.1"/>
    </source>
</evidence>
<evidence type="ECO:0000313" key="2">
    <source>
        <dbReference type="Proteomes" id="UP000662873"/>
    </source>
</evidence>
<dbReference type="Proteomes" id="UP000662873">
    <property type="component" value="Chromosome"/>
</dbReference>
<dbReference type="Pfam" id="PF12611">
    <property type="entry name" value="Flagellar_put"/>
    <property type="match status" value="1"/>
</dbReference>
<keyword evidence="1" id="KW-0969">Cilium</keyword>
<gene>
    <name evidence="1" type="ORF">NPRO_17330</name>
</gene>
<organism evidence="1 2">
    <name type="scientific">Candidatus Nitrosymbiomonas proteolyticus</name>
    <dbReference type="NCBI Taxonomy" id="2608984"/>
    <lineage>
        <taxon>Bacteria</taxon>
        <taxon>Bacillati</taxon>
        <taxon>Armatimonadota</taxon>
        <taxon>Armatimonadota incertae sedis</taxon>
        <taxon>Candidatus Nitrosymbiomonas</taxon>
    </lineage>
</organism>
<keyword evidence="1" id="KW-0966">Cell projection</keyword>
<protein>
    <submittedName>
        <fullName evidence="1">Flagellar protein</fullName>
    </submittedName>
</protein>
<dbReference type="KEGG" id="npy:NPRO_17330"/>
<accession>A0A809RBX7</accession>